<dbReference type="InterPro" id="IPR011990">
    <property type="entry name" value="TPR-like_helical_dom_sf"/>
</dbReference>
<accession>A0A402A0Z4</accession>
<dbReference type="PANTHER" id="PTHR35807">
    <property type="entry name" value="TRANSCRIPTIONAL REGULATOR REDD-RELATED"/>
    <property type="match status" value="1"/>
</dbReference>
<dbReference type="InterPro" id="IPR005158">
    <property type="entry name" value="BTAD"/>
</dbReference>
<dbReference type="Pfam" id="PF25873">
    <property type="entry name" value="WHD_MalT"/>
    <property type="match status" value="1"/>
</dbReference>
<dbReference type="InterPro" id="IPR001867">
    <property type="entry name" value="OmpR/PhoB-type_DNA-bd"/>
</dbReference>
<evidence type="ECO:0000259" key="3">
    <source>
        <dbReference type="SMART" id="SM00862"/>
    </source>
</evidence>
<dbReference type="PANTHER" id="PTHR35807:SF2">
    <property type="entry name" value="TRANSCRIPTIONAL ACTIVATOR DOMAIN"/>
    <property type="match status" value="1"/>
</dbReference>
<dbReference type="InterPro" id="IPR059106">
    <property type="entry name" value="WHD_MalT"/>
</dbReference>
<dbReference type="Proteomes" id="UP000287352">
    <property type="component" value="Unassembled WGS sequence"/>
</dbReference>
<name>A0A402A0Z4_9CHLR</name>
<comment type="caution">
    <text evidence="5">The sequence shown here is derived from an EMBL/GenBank/DDBJ whole genome shotgun (WGS) entry which is preliminary data.</text>
</comment>
<dbReference type="Pfam" id="PF00486">
    <property type="entry name" value="Trans_reg_C"/>
    <property type="match status" value="1"/>
</dbReference>
<dbReference type="InterPro" id="IPR019734">
    <property type="entry name" value="TPR_rpt"/>
</dbReference>
<dbReference type="GO" id="GO:0006355">
    <property type="term" value="P:regulation of DNA-templated transcription"/>
    <property type="evidence" value="ECO:0007669"/>
    <property type="project" value="InterPro"/>
</dbReference>
<dbReference type="Gene3D" id="1.25.40.10">
    <property type="entry name" value="Tetratricopeptide repeat domain"/>
    <property type="match status" value="2"/>
</dbReference>
<evidence type="ECO:0000259" key="4">
    <source>
        <dbReference type="SMART" id="SM01043"/>
    </source>
</evidence>
<evidence type="ECO:0000313" key="5">
    <source>
        <dbReference type="EMBL" id="GCE12818.1"/>
    </source>
</evidence>
<evidence type="ECO:0000256" key="2">
    <source>
        <dbReference type="ARBA" id="ARBA00023125"/>
    </source>
</evidence>
<dbReference type="Pfam" id="PF03704">
    <property type="entry name" value="BTAD"/>
    <property type="match status" value="1"/>
</dbReference>
<gene>
    <name evidence="5" type="ORF">KTT_26770</name>
</gene>
<dbReference type="RefSeq" id="WP_161975478.1">
    <property type="nucleotide sequence ID" value="NZ_BIFR01000001.1"/>
</dbReference>
<proteinExistence type="inferred from homology"/>
<dbReference type="EMBL" id="BIFR01000001">
    <property type="protein sequence ID" value="GCE12818.1"/>
    <property type="molecule type" value="Genomic_DNA"/>
</dbReference>
<dbReference type="Gene3D" id="1.10.10.10">
    <property type="entry name" value="Winged helix-like DNA-binding domain superfamily/Winged helix DNA-binding domain"/>
    <property type="match status" value="1"/>
</dbReference>
<evidence type="ECO:0000313" key="6">
    <source>
        <dbReference type="Proteomes" id="UP000287352"/>
    </source>
</evidence>
<feature type="domain" description="OmpR/PhoB-type" evidence="3">
    <location>
        <begin position="751"/>
        <end position="823"/>
    </location>
</feature>
<keyword evidence="6" id="KW-1185">Reference proteome</keyword>
<evidence type="ECO:0008006" key="7">
    <source>
        <dbReference type="Google" id="ProtNLM"/>
    </source>
</evidence>
<sequence>MEALSLEVLDAWIHLLNERIAERFAFFLCHYQHVAKNSLIAGMINRFLRHVTANCVLVIESRVLPNLQFVHLLAHRQVLSINSKDLSFTAEEVYHLAQIQEVHDFTYKEAERIATDFEGWVAGILLGTRVGGQQFLHTPGRGASQLSPHLFQYLETEIFRDQENLYSFVREAALFQHLVPTICASVLGREDAEQVLARLEEQGLFVTLHGSGSHIFYTCHPILRRLLLDHLREQCPEQCLRRHRQALTLFLAAGDEEQALYHALEGESYDIFVRLLLKNADTYLAQNRVELLTFWLERIPVEIKKSYPRLSLVQANIALMNGNYTVALEQLATSPVARLDAMVEQEDTVDHRLRIEQEITRSKALFQAGELHQAKALCQQILKRLSDDELALRCEVHLRLGVCLNLLGETAPGIQHLQRALQLNGRHTLNRQAADTHSALANAYSISENFTLAEHHLSRSLLCWEEFHDERGKITSLLQRGILKQRQGLLTEAEEDLQQALALARGPVRFLRGEAYALANLADLFLDQDKLIQALTVAEESLALAGQLKDKRLAVYCLYKLAMVYLLKGDSSTALLFISEIRAPEDGSSIDSYEYNMSTIAYGTVLLYQQRYEEALAFLVEKKAAFASSPRVLVQLLISLALCRLSLLQDEAFVSTIDEICCFFTSHGSYRNLALVELRRHPALLQAIKSRPDMQQLRGLLLLEEEPSHSVHAQKTVHVVSATKPQISPPQEESLTLRIVAFGEPAVIIGGKPVTHWRMARSMELLFFFLHMGRPLRKEEILTALWSDVDEQTESTLYTTIYYLRKILGHSKCITSHAGTYKLDLTPVYGKHVWYDVAEFQHYYQQAQTALACKEIAVMREKLLAMIHLYQGDYLRSIYSDWCRTQRDEARTLYLNARRSLGQIALDEKAFDESIMHWQRMLALDNCLEEAHLGIMICSVELGKRGLAIRQYQQCREILHQELGVEPGHALQDLYQRLKAAIL</sequence>
<keyword evidence="2" id="KW-0238">DNA-binding</keyword>
<feature type="domain" description="Bacterial transcriptional activator" evidence="4">
    <location>
        <begin position="835"/>
        <end position="979"/>
    </location>
</feature>
<evidence type="ECO:0000256" key="1">
    <source>
        <dbReference type="ARBA" id="ARBA00005820"/>
    </source>
</evidence>
<dbReference type="SUPFAM" id="SSF48452">
    <property type="entry name" value="TPR-like"/>
    <property type="match status" value="3"/>
</dbReference>
<dbReference type="GO" id="GO:0003677">
    <property type="term" value="F:DNA binding"/>
    <property type="evidence" value="ECO:0007669"/>
    <property type="project" value="UniProtKB-KW"/>
</dbReference>
<dbReference type="SUPFAM" id="SSF46894">
    <property type="entry name" value="C-terminal effector domain of the bipartite response regulators"/>
    <property type="match status" value="1"/>
</dbReference>
<organism evidence="5 6">
    <name type="scientific">Tengunoibacter tsumagoiensis</name>
    <dbReference type="NCBI Taxonomy" id="2014871"/>
    <lineage>
        <taxon>Bacteria</taxon>
        <taxon>Bacillati</taxon>
        <taxon>Chloroflexota</taxon>
        <taxon>Ktedonobacteria</taxon>
        <taxon>Ktedonobacterales</taxon>
        <taxon>Dictyobacteraceae</taxon>
        <taxon>Tengunoibacter</taxon>
    </lineage>
</organism>
<dbReference type="AlphaFoldDB" id="A0A402A0Z4"/>
<protein>
    <recommendedName>
        <fullName evidence="7">Bacterial transcriptional activator domain-containing protein</fullName>
    </recommendedName>
</protein>
<reference evidence="6" key="1">
    <citation type="submission" date="2018-12" db="EMBL/GenBank/DDBJ databases">
        <title>Tengunoibacter tsumagoiensis gen. nov., sp. nov., Dictyobacter kobayashii sp. nov., D. alpinus sp. nov., and D. joshuensis sp. nov. and description of Dictyobacteraceae fam. nov. within the order Ktedonobacterales isolated from Tengu-no-mugimeshi.</title>
        <authorList>
            <person name="Wang C.M."/>
            <person name="Zheng Y."/>
            <person name="Sakai Y."/>
            <person name="Toyoda A."/>
            <person name="Minakuchi Y."/>
            <person name="Abe K."/>
            <person name="Yokota A."/>
            <person name="Yabe S."/>
        </authorList>
    </citation>
    <scope>NUCLEOTIDE SEQUENCE [LARGE SCALE GENOMIC DNA]</scope>
    <source>
        <strain evidence="6">Uno3</strain>
    </source>
</reference>
<dbReference type="SMART" id="SM00028">
    <property type="entry name" value="TPR"/>
    <property type="match status" value="6"/>
</dbReference>
<dbReference type="SMART" id="SM01043">
    <property type="entry name" value="BTAD"/>
    <property type="match status" value="1"/>
</dbReference>
<comment type="similarity">
    <text evidence="1">Belongs to the AfsR/DnrI/RedD regulatory family.</text>
</comment>
<dbReference type="SMART" id="SM00862">
    <property type="entry name" value="Trans_reg_C"/>
    <property type="match status" value="1"/>
</dbReference>
<dbReference type="InterPro" id="IPR016032">
    <property type="entry name" value="Sig_transdc_resp-reg_C-effctor"/>
</dbReference>
<dbReference type="GO" id="GO:0000160">
    <property type="term" value="P:phosphorelay signal transduction system"/>
    <property type="evidence" value="ECO:0007669"/>
    <property type="project" value="InterPro"/>
</dbReference>
<dbReference type="Pfam" id="PF13424">
    <property type="entry name" value="TPR_12"/>
    <property type="match status" value="1"/>
</dbReference>
<dbReference type="InterPro" id="IPR051677">
    <property type="entry name" value="AfsR-DnrI-RedD_regulator"/>
</dbReference>
<dbReference type="InterPro" id="IPR036388">
    <property type="entry name" value="WH-like_DNA-bd_sf"/>
</dbReference>